<feature type="signal peptide" evidence="1">
    <location>
        <begin position="1"/>
        <end position="20"/>
    </location>
</feature>
<dbReference type="GeneTree" id="ENSGT00390000015918"/>
<evidence type="ECO:0000313" key="3">
    <source>
        <dbReference type="Proteomes" id="UP000261420"/>
    </source>
</evidence>
<dbReference type="STRING" id="41447.ENSSDUP00000012518"/>
<keyword evidence="3" id="KW-1185">Reference proteome</keyword>
<sequence length="143" mass="15696">MNAKYALALILALQVSMSLCDVPAPSQELVDKYDSMKSVFYKRLLNAFGKVQQAAAPFVQKIGESERGQTARTYLEELQGKPELQAAVKVASGLGEEAAPLLDKARTAVLGLYEHYLRPHVGNFLSDGIDHAKVYLDKFLPAE</sequence>
<proteinExistence type="predicted"/>
<dbReference type="Ensembl" id="ENSSDUT00000012740.1">
    <property type="protein sequence ID" value="ENSSDUP00000012518.1"/>
    <property type="gene ID" value="ENSSDUG00000009114.1"/>
</dbReference>
<keyword evidence="1" id="KW-0732">Signal</keyword>
<protein>
    <submittedName>
        <fullName evidence="2">Apolipoprotein A-II</fullName>
    </submittedName>
</protein>
<feature type="chain" id="PRO_5017460753" evidence="1">
    <location>
        <begin position="21"/>
        <end position="143"/>
    </location>
</feature>
<accession>A0A3B4U2U0</accession>
<reference evidence="2" key="1">
    <citation type="submission" date="2025-08" db="UniProtKB">
        <authorList>
            <consortium name="Ensembl"/>
        </authorList>
    </citation>
    <scope>IDENTIFICATION</scope>
</reference>
<organism evidence="2 3">
    <name type="scientific">Seriola dumerili</name>
    <name type="common">Greater amberjack</name>
    <name type="synonym">Caranx dumerili</name>
    <dbReference type="NCBI Taxonomy" id="41447"/>
    <lineage>
        <taxon>Eukaryota</taxon>
        <taxon>Metazoa</taxon>
        <taxon>Chordata</taxon>
        <taxon>Craniata</taxon>
        <taxon>Vertebrata</taxon>
        <taxon>Euteleostomi</taxon>
        <taxon>Actinopterygii</taxon>
        <taxon>Neopterygii</taxon>
        <taxon>Teleostei</taxon>
        <taxon>Neoteleostei</taxon>
        <taxon>Acanthomorphata</taxon>
        <taxon>Carangaria</taxon>
        <taxon>Carangiformes</taxon>
        <taxon>Carangidae</taxon>
        <taxon>Seriola</taxon>
    </lineage>
</organism>
<evidence type="ECO:0000313" key="2">
    <source>
        <dbReference type="Ensembl" id="ENSSDUP00000012518.1"/>
    </source>
</evidence>
<dbReference type="GO" id="GO:0043009">
    <property type="term" value="P:chordate embryonic development"/>
    <property type="evidence" value="ECO:0007669"/>
    <property type="project" value="Ensembl"/>
</dbReference>
<dbReference type="GO" id="GO:0000280">
    <property type="term" value="P:nuclear division"/>
    <property type="evidence" value="ECO:0007669"/>
    <property type="project" value="Ensembl"/>
</dbReference>
<dbReference type="AlphaFoldDB" id="A0A3B4U2U0"/>
<dbReference type="OMA" id="RPHIGIT"/>
<reference evidence="2" key="2">
    <citation type="submission" date="2025-09" db="UniProtKB">
        <authorList>
            <consortium name="Ensembl"/>
        </authorList>
    </citation>
    <scope>IDENTIFICATION</scope>
</reference>
<name>A0A3B4U2U0_SERDU</name>
<evidence type="ECO:0000256" key="1">
    <source>
        <dbReference type="SAM" id="SignalP"/>
    </source>
</evidence>
<dbReference type="Proteomes" id="UP000261420">
    <property type="component" value="Unplaced"/>
</dbReference>
<dbReference type="GO" id="GO:0055113">
    <property type="term" value="P:epiboly involved in gastrulation with mouth forming second"/>
    <property type="evidence" value="ECO:0007669"/>
    <property type="project" value="Ensembl"/>
</dbReference>